<dbReference type="SMART" id="SM00354">
    <property type="entry name" value="HTH_LACI"/>
    <property type="match status" value="1"/>
</dbReference>
<dbReference type="InterPro" id="IPR025997">
    <property type="entry name" value="SBP_2_dom"/>
</dbReference>
<evidence type="ECO:0000256" key="3">
    <source>
        <dbReference type="ARBA" id="ARBA00023125"/>
    </source>
</evidence>
<reference evidence="6 7" key="1">
    <citation type="journal article" date="2016" name="Microbiology (Mosc.)">
        <title>Comparison of Lactobacillus crispatus isolates from Lactobacillus-dominated vaginal microbiomes with isolates from microbiomes containing bacterial vaginosis-associated bacteria.</title>
        <authorList>
            <person name="Abdelmaksoud A.A."/>
            <person name="Koparde V.N."/>
            <person name="Sheth N.U."/>
            <person name="Serrano M.G."/>
            <person name="Glascock A.L."/>
            <person name="Fettweis J.M."/>
            <person name="Strauss Iii J.F."/>
            <person name="Buck G.A."/>
            <person name="Jefferson K.K."/>
        </authorList>
    </citation>
    <scope>NUCLEOTIDE SEQUENCE [LARGE SCALE GENOMIC DNA]</scope>
    <source>
        <strain evidence="6 7">VMC3</strain>
    </source>
</reference>
<dbReference type="InterPro" id="IPR010982">
    <property type="entry name" value="Lambda_DNA-bd_dom_sf"/>
</dbReference>
<keyword evidence="1" id="KW-0678">Repressor</keyword>
<dbReference type="Proteomes" id="UP000067598">
    <property type="component" value="Unassembled WGS sequence"/>
</dbReference>
<evidence type="ECO:0000313" key="6">
    <source>
        <dbReference type="EMBL" id="KWU04035.1"/>
    </source>
</evidence>
<evidence type="ECO:0000256" key="2">
    <source>
        <dbReference type="ARBA" id="ARBA00023015"/>
    </source>
</evidence>
<dbReference type="PANTHER" id="PTHR30146">
    <property type="entry name" value="LACI-RELATED TRANSCRIPTIONAL REPRESSOR"/>
    <property type="match status" value="1"/>
</dbReference>
<dbReference type="CDD" id="cd01392">
    <property type="entry name" value="HTH_LacI"/>
    <property type="match status" value="1"/>
</dbReference>
<dbReference type="Gene3D" id="3.40.50.2300">
    <property type="match status" value="2"/>
</dbReference>
<dbReference type="PROSITE" id="PS50932">
    <property type="entry name" value="HTH_LACI_2"/>
    <property type="match status" value="1"/>
</dbReference>
<dbReference type="InterPro" id="IPR028082">
    <property type="entry name" value="Peripla_BP_I"/>
</dbReference>
<dbReference type="EMBL" id="LJGP01000016">
    <property type="protein sequence ID" value="KWU04035.1"/>
    <property type="molecule type" value="Genomic_DNA"/>
</dbReference>
<dbReference type="GO" id="GO:0003700">
    <property type="term" value="F:DNA-binding transcription factor activity"/>
    <property type="evidence" value="ECO:0007669"/>
    <property type="project" value="TreeGrafter"/>
</dbReference>
<keyword evidence="4" id="KW-0804">Transcription</keyword>
<comment type="caution">
    <text evidence="6">The sequence shown here is derived from an EMBL/GenBank/DDBJ whole genome shotgun (WGS) entry which is preliminary data.</text>
</comment>
<evidence type="ECO:0000313" key="7">
    <source>
        <dbReference type="Proteomes" id="UP000067598"/>
    </source>
</evidence>
<accession>A0A109DEU7</accession>
<dbReference type="PATRIC" id="fig|47770.28.peg.387"/>
<protein>
    <submittedName>
        <fullName evidence="6">Transcriptional regulator</fullName>
    </submittedName>
</protein>
<name>A0A109DEU7_9LACO</name>
<evidence type="ECO:0000256" key="1">
    <source>
        <dbReference type="ARBA" id="ARBA00022491"/>
    </source>
</evidence>
<dbReference type="Gene3D" id="1.10.260.40">
    <property type="entry name" value="lambda repressor-like DNA-binding domains"/>
    <property type="match status" value="1"/>
</dbReference>
<dbReference type="Pfam" id="PF13407">
    <property type="entry name" value="Peripla_BP_4"/>
    <property type="match status" value="1"/>
</dbReference>
<dbReference type="GO" id="GO:0000976">
    <property type="term" value="F:transcription cis-regulatory region binding"/>
    <property type="evidence" value="ECO:0007669"/>
    <property type="project" value="TreeGrafter"/>
</dbReference>
<dbReference type="SUPFAM" id="SSF53822">
    <property type="entry name" value="Periplasmic binding protein-like I"/>
    <property type="match status" value="1"/>
</dbReference>
<gene>
    <name evidence="6" type="ORF">AEL95_04990</name>
</gene>
<dbReference type="RefSeq" id="WP_057726959.1">
    <property type="nucleotide sequence ID" value="NZ_AP025162.1"/>
</dbReference>
<keyword evidence="2" id="KW-0805">Transcription regulation</keyword>
<dbReference type="SUPFAM" id="SSF47413">
    <property type="entry name" value="lambda repressor-like DNA-binding domains"/>
    <property type="match status" value="1"/>
</dbReference>
<evidence type="ECO:0000259" key="5">
    <source>
        <dbReference type="PROSITE" id="PS50932"/>
    </source>
</evidence>
<dbReference type="PANTHER" id="PTHR30146:SF95">
    <property type="entry name" value="RIBOSE OPERON REPRESSOR"/>
    <property type="match status" value="1"/>
</dbReference>
<dbReference type="InterPro" id="IPR000843">
    <property type="entry name" value="HTH_LacI"/>
</dbReference>
<dbReference type="Pfam" id="PF00356">
    <property type="entry name" value="LacI"/>
    <property type="match status" value="1"/>
</dbReference>
<feature type="domain" description="HTH lacI-type" evidence="5">
    <location>
        <begin position="5"/>
        <end position="58"/>
    </location>
</feature>
<keyword evidence="3" id="KW-0238">DNA-binding</keyword>
<dbReference type="AlphaFoldDB" id="A0A109DEU7"/>
<evidence type="ECO:0000256" key="4">
    <source>
        <dbReference type="ARBA" id="ARBA00023163"/>
    </source>
</evidence>
<organism evidence="6 7">
    <name type="scientific">Lactobacillus crispatus</name>
    <dbReference type="NCBI Taxonomy" id="47770"/>
    <lineage>
        <taxon>Bacteria</taxon>
        <taxon>Bacillati</taxon>
        <taxon>Bacillota</taxon>
        <taxon>Bacilli</taxon>
        <taxon>Lactobacillales</taxon>
        <taxon>Lactobacillaceae</taxon>
        <taxon>Lactobacillus</taxon>
    </lineage>
</organism>
<proteinExistence type="predicted"/>
<sequence>MSRKPTMNDVAKLAEVGRGTVSNYINGQKVKEENRLKIQKAIDELGYVPNLQAKELRTSINTEVVFIVPTNWTPFFSEMIFYMQKHLGRFGYKMILENSHSSPEEEKDILQMAALNQVAGVITMSYSDLYNFIDFKKKLNLVSIERFVAPEVPLISSDNKAGGRLAAKKLIEMKKKNILLIRRDVHHYNATDIRAKAFKEYMRGKKVKVDEFSASLKDTYRQEIVEFLKQKLTSKQYDGIFAVTDEYALVAKEAIGVIQPDLLKEIEIIGFDGARGSKESRIKVDSIQQPIEDIVKEAVSVLIRKIKGEEIGNNYKKILPVSFVKAEKLMGE</sequence>